<dbReference type="EMBL" id="JAEUBD010001540">
    <property type="protein sequence ID" value="KAH3659128.1"/>
    <property type="molecule type" value="Genomic_DNA"/>
</dbReference>
<keyword evidence="1" id="KW-1133">Transmembrane helix</keyword>
<proteinExistence type="predicted"/>
<comment type="caution">
    <text evidence="2">The sequence shown here is derived from an EMBL/GenBank/DDBJ whole genome shotgun (WGS) entry which is preliminary data.</text>
</comment>
<evidence type="ECO:0000313" key="3">
    <source>
        <dbReference type="Proteomes" id="UP000788993"/>
    </source>
</evidence>
<sequence>MMPSSKEFEVLESFKRCILLFHTRIYELYNSNDLTKQLLASNWSKYITLIFTYMFIAIMTHQVLILIGCHLGLISKQVDLFIETPTHCSHVYVSANIIQKNGKLKRELFSRPIVYYIEFGPDDYEDPDLGTTLGFLRGKLLALLRENELLNKHNQQLKHIQCDQLQIFKKERLLTDDDEFLCNMDVNTGDKLTCIAQI</sequence>
<dbReference type="Proteomes" id="UP000788993">
    <property type="component" value="Unassembled WGS sequence"/>
</dbReference>
<protein>
    <submittedName>
        <fullName evidence="2">Uncharacterized protein</fullName>
    </submittedName>
</protein>
<accession>A0A9P8NSI6</accession>
<reference evidence="2" key="1">
    <citation type="journal article" date="2021" name="Open Biol.">
        <title>Shared evolutionary footprints suggest mitochondrial oxidative damage underlies multiple complex I losses in fungi.</title>
        <authorList>
            <person name="Schikora-Tamarit M.A."/>
            <person name="Marcet-Houben M."/>
            <person name="Nosek J."/>
            <person name="Gabaldon T."/>
        </authorList>
    </citation>
    <scope>NUCLEOTIDE SEQUENCE</scope>
    <source>
        <strain evidence="2">NCAIM Y.01608</strain>
    </source>
</reference>
<reference evidence="2" key="2">
    <citation type="submission" date="2021-01" db="EMBL/GenBank/DDBJ databases">
        <authorList>
            <person name="Schikora-Tamarit M.A."/>
        </authorList>
    </citation>
    <scope>NUCLEOTIDE SEQUENCE</scope>
    <source>
        <strain evidence="2">NCAIM Y.01608</strain>
    </source>
</reference>
<keyword evidence="3" id="KW-1185">Reference proteome</keyword>
<keyword evidence="1" id="KW-0472">Membrane</keyword>
<keyword evidence="1" id="KW-0812">Transmembrane</keyword>
<evidence type="ECO:0000313" key="2">
    <source>
        <dbReference type="EMBL" id="KAH3659128.1"/>
    </source>
</evidence>
<dbReference type="AlphaFoldDB" id="A0A9P8NSI6"/>
<evidence type="ECO:0000256" key="1">
    <source>
        <dbReference type="SAM" id="Phobius"/>
    </source>
</evidence>
<organism evidence="2 3">
    <name type="scientific">Ogataea polymorpha</name>
    <dbReference type="NCBI Taxonomy" id="460523"/>
    <lineage>
        <taxon>Eukaryota</taxon>
        <taxon>Fungi</taxon>
        <taxon>Dikarya</taxon>
        <taxon>Ascomycota</taxon>
        <taxon>Saccharomycotina</taxon>
        <taxon>Pichiomycetes</taxon>
        <taxon>Pichiales</taxon>
        <taxon>Pichiaceae</taxon>
        <taxon>Ogataea</taxon>
    </lineage>
</organism>
<gene>
    <name evidence="2" type="ORF">OGATHE_006011</name>
</gene>
<feature type="transmembrane region" description="Helical" evidence="1">
    <location>
        <begin position="46"/>
        <end position="67"/>
    </location>
</feature>
<name>A0A9P8NSI6_9ASCO</name>